<gene>
    <name evidence="2" type="ORF">HUJ06_022674</name>
</gene>
<feature type="coiled-coil region" evidence="1">
    <location>
        <begin position="49"/>
        <end position="76"/>
    </location>
</feature>
<sequence length="106" mass="12381">MDLWVELEISRGILLPLRMPRTSLASPLKYSKGNSTELFCCMEQLPEQVAIMELEKMELTRRLTEFEKNVDSLMIELNERSIQLKEQQVKHVKDIRATEVKDVVAF</sequence>
<accession>A0A822XPU8</accession>
<keyword evidence="3" id="KW-1185">Reference proteome</keyword>
<proteinExistence type="predicted"/>
<dbReference type="EMBL" id="DUZY01000001">
    <property type="protein sequence ID" value="DAD21211.1"/>
    <property type="molecule type" value="Genomic_DNA"/>
</dbReference>
<dbReference type="Proteomes" id="UP000607653">
    <property type="component" value="Unassembled WGS sequence"/>
</dbReference>
<evidence type="ECO:0000256" key="1">
    <source>
        <dbReference type="SAM" id="Coils"/>
    </source>
</evidence>
<evidence type="ECO:0000313" key="2">
    <source>
        <dbReference type="EMBL" id="DAD21211.1"/>
    </source>
</evidence>
<comment type="caution">
    <text evidence="2">The sequence shown here is derived from an EMBL/GenBank/DDBJ whole genome shotgun (WGS) entry which is preliminary data.</text>
</comment>
<keyword evidence="1" id="KW-0175">Coiled coil</keyword>
<dbReference type="AlphaFoldDB" id="A0A822XPU8"/>
<evidence type="ECO:0000313" key="3">
    <source>
        <dbReference type="Proteomes" id="UP000607653"/>
    </source>
</evidence>
<protein>
    <submittedName>
        <fullName evidence="2">Uncharacterized protein</fullName>
    </submittedName>
</protein>
<reference evidence="2 3" key="1">
    <citation type="journal article" date="2020" name="Mol. Biol. Evol.">
        <title>Distinct Expression and Methylation Patterns for Genes with Different Fates following a Single Whole-Genome Duplication in Flowering Plants.</title>
        <authorList>
            <person name="Shi T."/>
            <person name="Rahmani R.S."/>
            <person name="Gugger P.F."/>
            <person name="Wang M."/>
            <person name="Li H."/>
            <person name="Zhang Y."/>
            <person name="Li Z."/>
            <person name="Wang Q."/>
            <person name="Van de Peer Y."/>
            <person name="Marchal K."/>
            <person name="Chen J."/>
        </authorList>
    </citation>
    <scope>NUCLEOTIDE SEQUENCE [LARGE SCALE GENOMIC DNA]</scope>
    <source>
        <tissue evidence="2">Leaf</tissue>
    </source>
</reference>
<name>A0A822XPU8_NELNU</name>
<organism evidence="2 3">
    <name type="scientific">Nelumbo nucifera</name>
    <name type="common">Sacred lotus</name>
    <dbReference type="NCBI Taxonomy" id="4432"/>
    <lineage>
        <taxon>Eukaryota</taxon>
        <taxon>Viridiplantae</taxon>
        <taxon>Streptophyta</taxon>
        <taxon>Embryophyta</taxon>
        <taxon>Tracheophyta</taxon>
        <taxon>Spermatophyta</taxon>
        <taxon>Magnoliopsida</taxon>
        <taxon>Proteales</taxon>
        <taxon>Nelumbonaceae</taxon>
        <taxon>Nelumbo</taxon>
    </lineage>
</organism>